<feature type="transmembrane region" description="Helical" evidence="1">
    <location>
        <begin position="76"/>
        <end position="93"/>
    </location>
</feature>
<gene>
    <name evidence="2" type="ORF">PUV54_08740</name>
</gene>
<dbReference type="EMBL" id="CP118166">
    <property type="protein sequence ID" value="WDI30044.1"/>
    <property type="molecule type" value="Genomic_DNA"/>
</dbReference>
<protein>
    <submittedName>
        <fullName evidence="2">DUF1304 domain-containing protein</fullName>
    </submittedName>
</protein>
<dbReference type="InterPro" id="IPR009732">
    <property type="entry name" value="DUF1304"/>
</dbReference>
<organism evidence="2 3">
    <name type="scientific">Hyphococcus flavus</name>
    <dbReference type="NCBI Taxonomy" id="1866326"/>
    <lineage>
        <taxon>Bacteria</taxon>
        <taxon>Pseudomonadati</taxon>
        <taxon>Pseudomonadota</taxon>
        <taxon>Alphaproteobacteria</taxon>
        <taxon>Parvularculales</taxon>
        <taxon>Parvularculaceae</taxon>
        <taxon>Hyphococcus</taxon>
    </lineage>
</organism>
<feature type="transmembrane region" description="Helical" evidence="1">
    <location>
        <begin position="46"/>
        <end position="69"/>
    </location>
</feature>
<evidence type="ECO:0000256" key="1">
    <source>
        <dbReference type="SAM" id="Phobius"/>
    </source>
</evidence>
<reference evidence="2" key="1">
    <citation type="submission" date="2023-02" db="EMBL/GenBank/DDBJ databases">
        <title>Genome sequence of Hyphococcus flavus.</title>
        <authorList>
            <person name="Rong J.-C."/>
            <person name="Zhao Q."/>
            <person name="Yi M."/>
            <person name="Wu J.-Y."/>
        </authorList>
    </citation>
    <scope>NUCLEOTIDE SEQUENCE</scope>
    <source>
        <strain evidence="2">MCCC 1K03223</strain>
    </source>
</reference>
<dbReference type="KEGG" id="hfl:PUV54_08740"/>
<keyword evidence="3" id="KW-1185">Reference proteome</keyword>
<keyword evidence="1" id="KW-0812">Transmembrane</keyword>
<dbReference type="AlphaFoldDB" id="A0AAF0CEE5"/>
<name>A0AAF0CEE5_9PROT</name>
<sequence>MTRTLAAIAVFIVAALHGGFLALEMFLWEAEAGRSVTGYTAEEAAFTSVLAANQGLYNGFIAAGLLWGLIAGKRDVKIFFLICVVIAGLYGAWSAASPTILYLQAIPGALALALTLFAGKARRGTKIEL</sequence>
<keyword evidence="1" id="KW-0472">Membrane</keyword>
<dbReference type="RefSeq" id="WP_274491830.1">
    <property type="nucleotide sequence ID" value="NZ_CP118166.1"/>
</dbReference>
<dbReference type="PANTHER" id="PTHR38446:SF1">
    <property type="entry name" value="BLL0914 PROTEIN"/>
    <property type="match status" value="1"/>
</dbReference>
<dbReference type="PANTHER" id="PTHR38446">
    <property type="entry name" value="BLL0914 PROTEIN"/>
    <property type="match status" value="1"/>
</dbReference>
<accession>A0AAF0CEE5</accession>
<keyword evidence="1" id="KW-1133">Transmembrane helix</keyword>
<evidence type="ECO:0000313" key="2">
    <source>
        <dbReference type="EMBL" id="WDI30044.1"/>
    </source>
</evidence>
<feature type="transmembrane region" description="Helical" evidence="1">
    <location>
        <begin position="99"/>
        <end position="119"/>
    </location>
</feature>
<evidence type="ECO:0000313" key="3">
    <source>
        <dbReference type="Proteomes" id="UP001214043"/>
    </source>
</evidence>
<dbReference type="Pfam" id="PF06993">
    <property type="entry name" value="DUF1304"/>
    <property type="match status" value="1"/>
</dbReference>
<dbReference type="Proteomes" id="UP001214043">
    <property type="component" value="Chromosome"/>
</dbReference>
<proteinExistence type="predicted"/>